<dbReference type="AlphaFoldDB" id="W6UY21"/>
<evidence type="ECO:0000313" key="3">
    <source>
        <dbReference type="EMBL" id="EUB58454.1"/>
    </source>
</evidence>
<dbReference type="CTD" id="36342456"/>
<sequence>MRNRRMTSKFDARQHEKEVANHCVGGLPSVDDGAFKYHRVYQVTKASFSPSSSPPLRHELDQRQRRGDSGVVPVPPLLVSLPMDMFPDLPAQLAVASTFPQVAVTGDIELFAEPPSLSTTIPTATTSTTSDLSSSLLLLLIVCILFLLLGILLVPARLGICFWHRLCFLSFTRSSKSRRLVFTKASFSPSSSPPLRHELDQRQRRGDSGVVPVPPLLVSLPMDMFPDLPAQLAVASTFPQVAVTGDIELFAEPPSLSTTIPTATTSTTSDLSSSLLLLLIVCILFLLLGILLVPARLGICFWHQQALGM</sequence>
<dbReference type="RefSeq" id="XP_024349650.1">
    <property type="nucleotide sequence ID" value="XM_024495990.1"/>
</dbReference>
<feature type="transmembrane region" description="Helical" evidence="2">
    <location>
        <begin position="136"/>
        <end position="156"/>
    </location>
</feature>
<dbReference type="KEGG" id="egl:EGR_06741"/>
<reference evidence="3 4" key="1">
    <citation type="journal article" date="2013" name="Nat. Genet.">
        <title>The genome of the hydatid tapeworm Echinococcus granulosus.</title>
        <authorList>
            <person name="Zheng H."/>
            <person name="Zhang W."/>
            <person name="Zhang L."/>
            <person name="Zhang Z."/>
            <person name="Li J."/>
            <person name="Lu G."/>
            <person name="Zhu Y."/>
            <person name="Wang Y."/>
            <person name="Huang Y."/>
            <person name="Liu J."/>
            <person name="Kang H."/>
            <person name="Chen J."/>
            <person name="Wang L."/>
            <person name="Chen A."/>
            <person name="Yu S."/>
            <person name="Gao Z."/>
            <person name="Jin L."/>
            <person name="Gu W."/>
            <person name="Wang Z."/>
            <person name="Zhao L."/>
            <person name="Shi B."/>
            <person name="Wen H."/>
            <person name="Lin R."/>
            <person name="Jones M.K."/>
            <person name="Brejova B."/>
            <person name="Vinar T."/>
            <person name="Zhao G."/>
            <person name="McManus D.P."/>
            <person name="Chen Z."/>
            <person name="Zhou Y."/>
            <person name="Wang S."/>
        </authorList>
    </citation>
    <scope>NUCLEOTIDE SEQUENCE [LARGE SCALE GENOMIC DNA]</scope>
</reference>
<keyword evidence="2" id="KW-0812">Transmembrane</keyword>
<proteinExistence type="predicted"/>
<name>W6UY21_ECHGR</name>
<feature type="region of interest" description="Disordered" evidence="1">
    <location>
        <begin position="46"/>
        <end position="68"/>
    </location>
</feature>
<feature type="compositionally biased region" description="Basic and acidic residues" evidence="1">
    <location>
        <begin position="56"/>
        <end position="68"/>
    </location>
</feature>
<comment type="caution">
    <text evidence="3">The sequence shown here is derived from an EMBL/GenBank/DDBJ whole genome shotgun (WGS) entry which is preliminary data.</text>
</comment>
<dbReference type="EMBL" id="APAU02000062">
    <property type="protein sequence ID" value="EUB58454.1"/>
    <property type="molecule type" value="Genomic_DNA"/>
</dbReference>
<evidence type="ECO:0000313" key="4">
    <source>
        <dbReference type="Proteomes" id="UP000019149"/>
    </source>
</evidence>
<feature type="region of interest" description="Disordered" evidence="1">
    <location>
        <begin position="186"/>
        <end position="207"/>
    </location>
</feature>
<dbReference type="GeneID" id="36342456"/>
<keyword evidence="2" id="KW-1133">Transmembrane helix</keyword>
<dbReference type="Proteomes" id="UP000019149">
    <property type="component" value="Unassembled WGS sequence"/>
</dbReference>
<accession>W6UY21</accession>
<evidence type="ECO:0000256" key="2">
    <source>
        <dbReference type="SAM" id="Phobius"/>
    </source>
</evidence>
<protein>
    <submittedName>
        <fullName evidence="3">Uncharacterized protein</fullName>
    </submittedName>
</protein>
<feature type="compositionally biased region" description="Basic and acidic residues" evidence="1">
    <location>
        <begin position="195"/>
        <end position="207"/>
    </location>
</feature>
<dbReference type="OrthoDB" id="10666891at2759"/>
<gene>
    <name evidence="3" type="ORF">EGR_06741</name>
</gene>
<keyword evidence="4" id="KW-1185">Reference proteome</keyword>
<evidence type="ECO:0000256" key="1">
    <source>
        <dbReference type="SAM" id="MobiDB-lite"/>
    </source>
</evidence>
<organism evidence="3 4">
    <name type="scientific">Echinococcus granulosus</name>
    <name type="common">Hydatid tapeworm</name>
    <dbReference type="NCBI Taxonomy" id="6210"/>
    <lineage>
        <taxon>Eukaryota</taxon>
        <taxon>Metazoa</taxon>
        <taxon>Spiralia</taxon>
        <taxon>Lophotrochozoa</taxon>
        <taxon>Platyhelminthes</taxon>
        <taxon>Cestoda</taxon>
        <taxon>Eucestoda</taxon>
        <taxon>Cyclophyllidea</taxon>
        <taxon>Taeniidae</taxon>
        <taxon>Echinococcus</taxon>
        <taxon>Echinococcus granulosus group</taxon>
    </lineage>
</organism>
<feature type="transmembrane region" description="Helical" evidence="2">
    <location>
        <begin position="275"/>
        <end position="299"/>
    </location>
</feature>
<keyword evidence="2" id="KW-0472">Membrane</keyword>